<keyword evidence="1" id="KW-1133">Transmembrane helix</keyword>
<protein>
    <submittedName>
        <fullName evidence="2">Uncharacterized protein</fullName>
    </submittedName>
</protein>
<accession>A0A0E9XL20</accession>
<proteinExistence type="predicted"/>
<keyword evidence="1" id="KW-0812">Transmembrane</keyword>
<evidence type="ECO:0000313" key="2">
    <source>
        <dbReference type="EMBL" id="JAI03428.1"/>
    </source>
</evidence>
<reference evidence="2" key="2">
    <citation type="journal article" date="2015" name="Fish Shellfish Immunol.">
        <title>Early steps in the European eel (Anguilla anguilla)-Vibrio vulnificus interaction in the gills: Role of the RtxA13 toxin.</title>
        <authorList>
            <person name="Callol A."/>
            <person name="Pajuelo D."/>
            <person name="Ebbesson L."/>
            <person name="Teles M."/>
            <person name="MacKenzie S."/>
            <person name="Amaro C."/>
        </authorList>
    </citation>
    <scope>NUCLEOTIDE SEQUENCE</scope>
</reference>
<sequence>MTEFTCIVHAKKKEKVRKMALKILFCYILILLRSMIQKFPN</sequence>
<name>A0A0E9XL20_ANGAN</name>
<evidence type="ECO:0000256" key="1">
    <source>
        <dbReference type="SAM" id="Phobius"/>
    </source>
</evidence>
<dbReference type="AlphaFoldDB" id="A0A0E9XL20"/>
<keyword evidence="1" id="KW-0472">Membrane</keyword>
<dbReference type="EMBL" id="GBXM01005150">
    <property type="protein sequence ID" value="JAI03428.1"/>
    <property type="molecule type" value="Transcribed_RNA"/>
</dbReference>
<reference evidence="2" key="1">
    <citation type="submission" date="2014-11" db="EMBL/GenBank/DDBJ databases">
        <authorList>
            <person name="Amaro Gonzalez C."/>
        </authorList>
    </citation>
    <scope>NUCLEOTIDE SEQUENCE</scope>
</reference>
<feature type="transmembrane region" description="Helical" evidence="1">
    <location>
        <begin position="19"/>
        <end position="36"/>
    </location>
</feature>
<organism evidence="2">
    <name type="scientific">Anguilla anguilla</name>
    <name type="common">European freshwater eel</name>
    <name type="synonym">Muraena anguilla</name>
    <dbReference type="NCBI Taxonomy" id="7936"/>
    <lineage>
        <taxon>Eukaryota</taxon>
        <taxon>Metazoa</taxon>
        <taxon>Chordata</taxon>
        <taxon>Craniata</taxon>
        <taxon>Vertebrata</taxon>
        <taxon>Euteleostomi</taxon>
        <taxon>Actinopterygii</taxon>
        <taxon>Neopterygii</taxon>
        <taxon>Teleostei</taxon>
        <taxon>Anguilliformes</taxon>
        <taxon>Anguillidae</taxon>
        <taxon>Anguilla</taxon>
    </lineage>
</organism>